<evidence type="ECO:0000313" key="1">
    <source>
        <dbReference type="EMBL" id="KAI5663287.1"/>
    </source>
</evidence>
<comment type="caution">
    <text evidence="1">The sequence shown here is derived from an EMBL/GenBank/DDBJ whole genome shotgun (WGS) entry which is preliminary data.</text>
</comment>
<evidence type="ECO:0000313" key="2">
    <source>
        <dbReference type="Proteomes" id="UP001060085"/>
    </source>
</evidence>
<keyword evidence="2" id="KW-1185">Reference proteome</keyword>
<proteinExistence type="predicted"/>
<protein>
    <submittedName>
        <fullName evidence="1">Uncharacterized protein</fullName>
    </submittedName>
</protein>
<accession>A0ACC0ATH8</accession>
<dbReference type="EMBL" id="CM044705">
    <property type="protein sequence ID" value="KAI5663287.1"/>
    <property type="molecule type" value="Genomic_DNA"/>
</dbReference>
<reference evidence="2" key="1">
    <citation type="journal article" date="2023" name="Nat. Plants">
        <title>Single-cell RNA sequencing provides a high-resolution roadmap for understanding the multicellular compartmentation of specialized metabolism.</title>
        <authorList>
            <person name="Sun S."/>
            <person name="Shen X."/>
            <person name="Li Y."/>
            <person name="Li Y."/>
            <person name="Wang S."/>
            <person name="Li R."/>
            <person name="Zhang H."/>
            <person name="Shen G."/>
            <person name="Guo B."/>
            <person name="Wei J."/>
            <person name="Xu J."/>
            <person name="St-Pierre B."/>
            <person name="Chen S."/>
            <person name="Sun C."/>
        </authorList>
    </citation>
    <scope>NUCLEOTIDE SEQUENCE [LARGE SCALE GENOMIC DNA]</scope>
</reference>
<organism evidence="1 2">
    <name type="scientific">Catharanthus roseus</name>
    <name type="common">Madagascar periwinkle</name>
    <name type="synonym">Vinca rosea</name>
    <dbReference type="NCBI Taxonomy" id="4058"/>
    <lineage>
        <taxon>Eukaryota</taxon>
        <taxon>Viridiplantae</taxon>
        <taxon>Streptophyta</taxon>
        <taxon>Embryophyta</taxon>
        <taxon>Tracheophyta</taxon>
        <taxon>Spermatophyta</taxon>
        <taxon>Magnoliopsida</taxon>
        <taxon>eudicotyledons</taxon>
        <taxon>Gunneridae</taxon>
        <taxon>Pentapetalae</taxon>
        <taxon>asterids</taxon>
        <taxon>lamiids</taxon>
        <taxon>Gentianales</taxon>
        <taxon>Apocynaceae</taxon>
        <taxon>Rauvolfioideae</taxon>
        <taxon>Vinceae</taxon>
        <taxon>Catharanthinae</taxon>
        <taxon>Catharanthus</taxon>
    </lineage>
</organism>
<dbReference type="Proteomes" id="UP001060085">
    <property type="component" value="Linkage Group LG05"/>
</dbReference>
<gene>
    <name evidence="1" type="ORF">M9H77_22610</name>
</gene>
<name>A0ACC0ATH8_CATRO</name>
<sequence length="102" mass="11684">MFLATYLLRLLSTKRVVSQPPFGENDFELKAYVLELVNDDQETLFGLLVSADYLDIKGLYERILLNFPQKKRKRCKELICGLSTNGCCFSVSEDSFVVSYSK</sequence>